<name>A0ABU3NR91_9CHLR</name>
<proteinExistence type="predicted"/>
<reference evidence="2 3" key="1">
    <citation type="submission" date="2023-07" db="EMBL/GenBank/DDBJ databases">
        <title>Novel species of Thermanaerothrix with wide hydrolytic capabilities.</title>
        <authorList>
            <person name="Zayulina K.S."/>
            <person name="Podosokorskaya O.A."/>
            <person name="Elcheninov A.G."/>
        </authorList>
    </citation>
    <scope>NUCLEOTIDE SEQUENCE [LARGE SCALE GENOMIC DNA]</scope>
    <source>
        <strain evidence="2 3">4228-RoL</strain>
    </source>
</reference>
<dbReference type="RefSeq" id="WP_315626046.1">
    <property type="nucleotide sequence ID" value="NZ_JAUHMF010000002.1"/>
</dbReference>
<dbReference type="PANTHER" id="PTHR42951">
    <property type="entry name" value="METALLO-BETA-LACTAMASE DOMAIN-CONTAINING"/>
    <property type="match status" value="1"/>
</dbReference>
<dbReference type="InterPro" id="IPR050855">
    <property type="entry name" value="NDM-1-like"/>
</dbReference>
<dbReference type="SUPFAM" id="SSF56281">
    <property type="entry name" value="Metallo-hydrolase/oxidoreductase"/>
    <property type="match status" value="1"/>
</dbReference>
<sequence>MMQELFPNLYIEQGYPGVVLGVIALPHGLVLIDAPFRPEDIRSWRSALVNLGGGVERLLVNLDAHMDRTLGSRAMECTVIAHEGVVSVLRNRPSTLKAQGVETGAEWELYENLGSVRWSPPEITFTEHLKIFWNEAPIILEYHPGPSNGAIWVNVLEHKVVFVGDAVVFPQPPFLVQANIPEWLRSLEILASPEYRDYLIVSGRTGLVTQKEVEKQAQVLREIQSRLEHLGAGAASEAVVAELARELIEKFEPTAERASQYENRLRYGLWRYYLRHYRSSEDTEED</sequence>
<keyword evidence="3" id="KW-1185">Reference proteome</keyword>
<feature type="domain" description="Metallo-beta-lactamase" evidence="1">
    <location>
        <begin position="108"/>
        <end position="196"/>
    </location>
</feature>
<dbReference type="Proteomes" id="UP001254165">
    <property type="component" value="Unassembled WGS sequence"/>
</dbReference>
<gene>
    <name evidence="2" type="ORF">QYE77_13900</name>
</gene>
<evidence type="ECO:0000313" key="3">
    <source>
        <dbReference type="Proteomes" id="UP001254165"/>
    </source>
</evidence>
<evidence type="ECO:0000259" key="1">
    <source>
        <dbReference type="Pfam" id="PF00753"/>
    </source>
</evidence>
<protein>
    <recommendedName>
        <fullName evidence="1">Metallo-beta-lactamase domain-containing protein</fullName>
    </recommendedName>
</protein>
<organism evidence="2 3">
    <name type="scientific">Thermanaerothrix solaris</name>
    <dbReference type="NCBI Taxonomy" id="3058434"/>
    <lineage>
        <taxon>Bacteria</taxon>
        <taxon>Bacillati</taxon>
        <taxon>Chloroflexota</taxon>
        <taxon>Anaerolineae</taxon>
        <taxon>Anaerolineales</taxon>
        <taxon>Anaerolineaceae</taxon>
        <taxon>Thermanaerothrix</taxon>
    </lineage>
</organism>
<dbReference type="Pfam" id="PF00753">
    <property type="entry name" value="Lactamase_B"/>
    <property type="match status" value="1"/>
</dbReference>
<dbReference type="Gene3D" id="3.60.15.10">
    <property type="entry name" value="Ribonuclease Z/Hydroxyacylglutathione hydrolase-like"/>
    <property type="match status" value="1"/>
</dbReference>
<dbReference type="InterPro" id="IPR036866">
    <property type="entry name" value="RibonucZ/Hydroxyglut_hydro"/>
</dbReference>
<dbReference type="InterPro" id="IPR001279">
    <property type="entry name" value="Metallo-B-lactamas"/>
</dbReference>
<accession>A0ABU3NR91</accession>
<dbReference type="EMBL" id="JAUHMF010000002">
    <property type="protein sequence ID" value="MDT8899355.1"/>
    <property type="molecule type" value="Genomic_DNA"/>
</dbReference>
<comment type="caution">
    <text evidence="2">The sequence shown here is derived from an EMBL/GenBank/DDBJ whole genome shotgun (WGS) entry which is preliminary data.</text>
</comment>
<evidence type="ECO:0000313" key="2">
    <source>
        <dbReference type="EMBL" id="MDT8899355.1"/>
    </source>
</evidence>